<gene>
    <name evidence="2" type="ORF">O181_070485</name>
</gene>
<accession>A0A9Q3I940</accession>
<protein>
    <recommendedName>
        <fullName evidence="4">Mitochondrial ATPase complex subunit ATP10</fullName>
    </recommendedName>
</protein>
<evidence type="ECO:0000313" key="2">
    <source>
        <dbReference type="EMBL" id="MBW0530770.1"/>
    </source>
</evidence>
<dbReference type="OrthoDB" id="17089at2759"/>
<organism evidence="2 3">
    <name type="scientific">Austropuccinia psidii MF-1</name>
    <dbReference type="NCBI Taxonomy" id="1389203"/>
    <lineage>
        <taxon>Eukaryota</taxon>
        <taxon>Fungi</taxon>
        <taxon>Dikarya</taxon>
        <taxon>Basidiomycota</taxon>
        <taxon>Pucciniomycotina</taxon>
        <taxon>Pucciniomycetes</taxon>
        <taxon>Pucciniales</taxon>
        <taxon>Sphaerophragmiaceae</taxon>
        <taxon>Austropuccinia</taxon>
    </lineage>
</organism>
<evidence type="ECO:0008006" key="4">
    <source>
        <dbReference type="Google" id="ProtNLM"/>
    </source>
</evidence>
<keyword evidence="3" id="KW-1185">Reference proteome</keyword>
<feature type="region of interest" description="Disordered" evidence="1">
    <location>
        <begin position="79"/>
        <end position="98"/>
    </location>
</feature>
<proteinExistence type="predicted"/>
<feature type="compositionally biased region" description="Polar residues" evidence="1">
    <location>
        <begin position="49"/>
        <end position="63"/>
    </location>
</feature>
<dbReference type="PANTHER" id="PTHR28106:SF1">
    <property type="entry name" value="MITOCHONDRIAL ATPASE COMPLEX SUBUNIT ATP10"/>
    <property type="match status" value="1"/>
</dbReference>
<feature type="region of interest" description="Disordered" evidence="1">
    <location>
        <begin position="42"/>
        <end position="63"/>
    </location>
</feature>
<dbReference type="Pfam" id="PF05176">
    <property type="entry name" value="ATP-synt_10"/>
    <property type="match status" value="1"/>
</dbReference>
<dbReference type="PANTHER" id="PTHR28106">
    <property type="entry name" value="MITOCHONDRIAL ATPASE COMPLEX SUBUNIT ATP10"/>
    <property type="match status" value="1"/>
</dbReference>
<comment type="caution">
    <text evidence="2">The sequence shown here is derived from an EMBL/GenBank/DDBJ whole genome shotgun (WGS) entry which is preliminary data.</text>
</comment>
<dbReference type="GO" id="GO:0005743">
    <property type="term" value="C:mitochondrial inner membrane"/>
    <property type="evidence" value="ECO:0007669"/>
    <property type="project" value="TreeGrafter"/>
</dbReference>
<evidence type="ECO:0000256" key="1">
    <source>
        <dbReference type="SAM" id="MobiDB-lite"/>
    </source>
</evidence>
<dbReference type="AlphaFoldDB" id="A0A9Q3I940"/>
<dbReference type="Proteomes" id="UP000765509">
    <property type="component" value="Unassembled WGS sequence"/>
</dbReference>
<evidence type="ECO:0000313" key="3">
    <source>
        <dbReference type="Proteomes" id="UP000765509"/>
    </source>
</evidence>
<reference evidence="2" key="1">
    <citation type="submission" date="2021-03" db="EMBL/GenBank/DDBJ databases">
        <title>Draft genome sequence of rust myrtle Austropuccinia psidii MF-1, a brazilian biotype.</title>
        <authorList>
            <person name="Quecine M.C."/>
            <person name="Pachon D.M.R."/>
            <person name="Bonatelli M.L."/>
            <person name="Correr F.H."/>
            <person name="Franceschini L.M."/>
            <person name="Leite T.F."/>
            <person name="Margarido G.R.A."/>
            <person name="Almeida C.A."/>
            <person name="Ferrarezi J.A."/>
            <person name="Labate C.A."/>
        </authorList>
    </citation>
    <scope>NUCLEOTIDE SEQUENCE</scope>
    <source>
        <strain evidence="2">MF-1</strain>
    </source>
</reference>
<dbReference type="GO" id="GO:0033615">
    <property type="term" value="P:mitochondrial proton-transporting ATP synthase complex assembly"/>
    <property type="evidence" value="ECO:0007669"/>
    <property type="project" value="TreeGrafter"/>
</dbReference>
<sequence length="315" mass="36237">MLFILHSLRNLTPINLHLHPGLSSQFISLGIPSPSSFYHYSSSNHNKTETLSHSNQHIPSSKSLSPSIHLAANIKPPPYLPRPLGLEKPPSSKPPTKHEKLEKLIDTHARLEERKHLLSQVSKGYYHDWNSLRHNGNKLWTAPPSLIQEQRALYFPNISGISLLNQEKSHTTNLFSNKVSLIAIESTRMSEEHTRSYYIELTRMMANQPDFQLIRLNIQENPLKSWLVGLFINNLRKSVPEYQHSKYILSNQSLEYIREPLGMVNKLLGYVYLIDWNKKVRWAGCGFANADEIRGLFSSTNVLLKRFQDQNQISK</sequence>
<dbReference type="EMBL" id="AVOT02036291">
    <property type="protein sequence ID" value="MBW0530770.1"/>
    <property type="molecule type" value="Genomic_DNA"/>
</dbReference>
<dbReference type="InterPro" id="IPR007849">
    <property type="entry name" value="ATP10"/>
</dbReference>
<name>A0A9Q3I940_9BASI</name>